<dbReference type="Proteomes" id="UP000001861">
    <property type="component" value="Unassembled WGS sequence"/>
</dbReference>
<dbReference type="OrthoDB" id="2967766at2759"/>
<evidence type="ECO:0000256" key="1">
    <source>
        <dbReference type="SAM" id="MobiDB-lite"/>
    </source>
</evidence>
<dbReference type="AlphaFoldDB" id="A8NZT2"/>
<keyword evidence="3" id="KW-1185">Reference proteome</keyword>
<evidence type="ECO:0000313" key="2">
    <source>
        <dbReference type="EMBL" id="EAU84086.1"/>
    </source>
</evidence>
<comment type="caution">
    <text evidence="2">The sequence shown here is derived from an EMBL/GenBank/DDBJ whole genome shotgun (WGS) entry which is preliminary data.</text>
</comment>
<organism evidence="2 3">
    <name type="scientific">Coprinopsis cinerea (strain Okayama-7 / 130 / ATCC MYA-4618 / FGSC 9003)</name>
    <name type="common">Inky cap fungus</name>
    <name type="synonym">Hormographiella aspergillata</name>
    <dbReference type="NCBI Taxonomy" id="240176"/>
    <lineage>
        <taxon>Eukaryota</taxon>
        <taxon>Fungi</taxon>
        <taxon>Dikarya</taxon>
        <taxon>Basidiomycota</taxon>
        <taxon>Agaricomycotina</taxon>
        <taxon>Agaricomycetes</taxon>
        <taxon>Agaricomycetidae</taxon>
        <taxon>Agaricales</taxon>
        <taxon>Agaricineae</taxon>
        <taxon>Psathyrellaceae</taxon>
        <taxon>Coprinopsis</taxon>
    </lineage>
</organism>
<reference evidence="2 3" key="1">
    <citation type="journal article" date="2010" name="Proc. Natl. Acad. Sci. U.S.A.">
        <title>Insights into evolution of multicellular fungi from the assembled chromosomes of the mushroom Coprinopsis cinerea (Coprinus cinereus).</title>
        <authorList>
            <person name="Stajich J.E."/>
            <person name="Wilke S.K."/>
            <person name="Ahren D."/>
            <person name="Au C.H."/>
            <person name="Birren B.W."/>
            <person name="Borodovsky M."/>
            <person name="Burns C."/>
            <person name="Canback B."/>
            <person name="Casselton L.A."/>
            <person name="Cheng C.K."/>
            <person name="Deng J."/>
            <person name="Dietrich F.S."/>
            <person name="Fargo D.C."/>
            <person name="Farman M.L."/>
            <person name="Gathman A.C."/>
            <person name="Goldberg J."/>
            <person name="Guigo R."/>
            <person name="Hoegger P.J."/>
            <person name="Hooker J.B."/>
            <person name="Huggins A."/>
            <person name="James T.Y."/>
            <person name="Kamada T."/>
            <person name="Kilaru S."/>
            <person name="Kodira C."/>
            <person name="Kues U."/>
            <person name="Kupfer D."/>
            <person name="Kwan H.S."/>
            <person name="Lomsadze A."/>
            <person name="Li W."/>
            <person name="Lilly W.W."/>
            <person name="Ma L.J."/>
            <person name="Mackey A.J."/>
            <person name="Manning G."/>
            <person name="Martin F."/>
            <person name="Muraguchi H."/>
            <person name="Natvig D.O."/>
            <person name="Palmerini H."/>
            <person name="Ramesh M.A."/>
            <person name="Rehmeyer C.J."/>
            <person name="Roe B.A."/>
            <person name="Shenoy N."/>
            <person name="Stanke M."/>
            <person name="Ter-Hovhannisyan V."/>
            <person name="Tunlid A."/>
            <person name="Velagapudi R."/>
            <person name="Vision T.J."/>
            <person name="Zeng Q."/>
            <person name="Zolan M.E."/>
            <person name="Pukkila P.J."/>
        </authorList>
    </citation>
    <scope>NUCLEOTIDE SEQUENCE [LARGE SCALE GENOMIC DNA]</scope>
    <source>
        <strain evidence="3">Okayama-7 / 130 / ATCC MYA-4618 / FGSC 9003</strain>
    </source>
</reference>
<dbReference type="VEuPathDB" id="FungiDB:CC1G_06948"/>
<dbReference type="GeneID" id="6014304"/>
<dbReference type="RefSeq" id="XP_001837742.1">
    <property type="nucleotide sequence ID" value="XM_001837690.1"/>
</dbReference>
<feature type="region of interest" description="Disordered" evidence="1">
    <location>
        <begin position="317"/>
        <end position="344"/>
    </location>
</feature>
<name>A8NZT2_COPC7</name>
<dbReference type="InParanoid" id="A8NZT2"/>
<proteinExistence type="predicted"/>
<gene>
    <name evidence="2" type="ORF">CC1G_06948</name>
</gene>
<evidence type="ECO:0000313" key="3">
    <source>
        <dbReference type="Proteomes" id="UP000001861"/>
    </source>
</evidence>
<dbReference type="KEGG" id="cci:CC1G_06948"/>
<dbReference type="EMBL" id="AACS02000006">
    <property type="protein sequence ID" value="EAU84086.1"/>
    <property type="molecule type" value="Genomic_DNA"/>
</dbReference>
<sequence length="344" mass="38281">MPISITATLNHLRQKRRKSQLRLSTSAPPLWSLGNMDFTEFDPAKDWVKSIVDQLSVPDDKYLGLNELFDPALVEFYVESSEPAANSKPSSSPGGDATEPLDRLRNLVLAVEFHRSPAKTDVFWHGVFTVAEERQWLRKARGICNAWAELYLNGVPSDMHPRMLTGIAGAPRDDEWVAASLAAGRLYSLGYGYSSYSWDKLMQGLGDRANCDSMRLGSCVQLLAGGQKIKQWIYGTGPVCEPGKFAGWLQKPEKPFGEAFWQSILDNLETQQVHALSPQVSELLKATREHLMNDGPDLTSEQVTEIIWPKQLLEELKEVPEVPDESPNRSSDATESPSRPASPT</sequence>
<feature type="compositionally biased region" description="Polar residues" evidence="1">
    <location>
        <begin position="328"/>
        <end position="344"/>
    </location>
</feature>
<accession>A8NZT2</accession>
<protein>
    <submittedName>
        <fullName evidence="2">Uncharacterized protein</fullName>
    </submittedName>
</protein>
<dbReference type="OMA" id="VIWHAIF"/>